<name>A0ABC8XMZ0_9POAL</name>
<sequence>MLSALPDHVLVDIVHRLDLRTVMRVSTLSTRWKQLPYLLTNLYLRADDFKPRTGTLVRSQLNNLMDLYTETINRLLAPTGERAIKVLRLRFFLTDPHLESIGSLVTSVLERGNTKYLEFVVVVTELHDVQCDEEDNLLFGQRFVKFVGSYPYAFRWLRSLSIQNMRFSESDMPNLLNVCDQLLQRLCIESCDSGRQSVLRIDAPRSRLMELVFEFCGYAQIELVRVPKLLHVVYDTWMGESPPIVFGHVPSLRSIDFGCAIMHWQPPFMLSKWLSGTRLETVSLDFHDWMIWIKPEDPKLLQPIFSNLIDLSLSNIFAECGLEWTIYLLEAAPSLKNFFLTISRHVCGRNGYVDNAEKVSVSWESSSSGFKHCNLKLLDIVGFEMDCKMMKYIRLVMGCATRLRMICLHDKEPCDKCDAMHLEAPSGSSYPIDEDGLSSAIEIVIE</sequence>
<organism evidence="2 3">
    <name type="scientific">Urochloa decumbens</name>
    <dbReference type="NCBI Taxonomy" id="240449"/>
    <lineage>
        <taxon>Eukaryota</taxon>
        <taxon>Viridiplantae</taxon>
        <taxon>Streptophyta</taxon>
        <taxon>Embryophyta</taxon>
        <taxon>Tracheophyta</taxon>
        <taxon>Spermatophyta</taxon>
        <taxon>Magnoliopsida</taxon>
        <taxon>Liliopsida</taxon>
        <taxon>Poales</taxon>
        <taxon>Poaceae</taxon>
        <taxon>PACMAD clade</taxon>
        <taxon>Panicoideae</taxon>
        <taxon>Panicodae</taxon>
        <taxon>Paniceae</taxon>
        <taxon>Melinidinae</taxon>
        <taxon>Urochloa</taxon>
    </lineage>
</organism>
<evidence type="ECO:0000313" key="3">
    <source>
        <dbReference type="Proteomes" id="UP001497457"/>
    </source>
</evidence>
<accession>A0ABC8XMZ0</accession>
<dbReference type="Pfam" id="PF23622">
    <property type="entry name" value="LRR_At1g61320_AtMIF1"/>
    <property type="match status" value="1"/>
</dbReference>
<dbReference type="SUPFAM" id="SSF81383">
    <property type="entry name" value="F-box domain"/>
    <property type="match status" value="1"/>
</dbReference>
<proteinExistence type="predicted"/>
<keyword evidence="3" id="KW-1185">Reference proteome</keyword>
<dbReference type="InterPro" id="IPR036047">
    <property type="entry name" value="F-box-like_dom_sf"/>
</dbReference>
<evidence type="ECO:0000259" key="1">
    <source>
        <dbReference type="PROSITE" id="PS50181"/>
    </source>
</evidence>
<dbReference type="Gene3D" id="1.20.1280.50">
    <property type="match status" value="1"/>
</dbReference>
<dbReference type="PROSITE" id="PS50181">
    <property type="entry name" value="FBOX"/>
    <property type="match status" value="1"/>
</dbReference>
<evidence type="ECO:0000313" key="2">
    <source>
        <dbReference type="EMBL" id="CAL4929719.1"/>
    </source>
</evidence>
<dbReference type="SUPFAM" id="SSF52047">
    <property type="entry name" value="RNI-like"/>
    <property type="match status" value="1"/>
</dbReference>
<dbReference type="EMBL" id="OZ075125">
    <property type="protein sequence ID" value="CAL4929719.1"/>
    <property type="molecule type" value="Genomic_DNA"/>
</dbReference>
<feature type="domain" description="F-box" evidence="1">
    <location>
        <begin position="1"/>
        <end position="46"/>
    </location>
</feature>
<dbReference type="InterPro" id="IPR044997">
    <property type="entry name" value="F-box_plant"/>
</dbReference>
<dbReference type="InterPro" id="IPR055357">
    <property type="entry name" value="LRR_At1g61320_AtMIF1"/>
</dbReference>
<gene>
    <name evidence="2" type="ORF">URODEC1_LOCUS25980</name>
</gene>
<dbReference type="Pfam" id="PF00646">
    <property type="entry name" value="F-box"/>
    <property type="match status" value="1"/>
</dbReference>
<dbReference type="Gene3D" id="3.80.10.10">
    <property type="entry name" value="Ribonuclease Inhibitor"/>
    <property type="match status" value="1"/>
</dbReference>
<dbReference type="InterPro" id="IPR032675">
    <property type="entry name" value="LRR_dom_sf"/>
</dbReference>
<dbReference type="InterPro" id="IPR001810">
    <property type="entry name" value="F-box_dom"/>
</dbReference>
<reference evidence="2" key="1">
    <citation type="submission" date="2024-10" db="EMBL/GenBank/DDBJ databases">
        <authorList>
            <person name="Ryan C."/>
        </authorList>
    </citation>
    <scope>NUCLEOTIDE SEQUENCE [LARGE SCALE GENOMIC DNA]</scope>
</reference>
<dbReference type="Proteomes" id="UP001497457">
    <property type="component" value="Chromosome 15b"/>
</dbReference>
<dbReference type="PANTHER" id="PTHR32153">
    <property type="entry name" value="OJ000223_09.16 PROTEIN"/>
    <property type="match status" value="1"/>
</dbReference>
<protein>
    <recommendedName>
        <fullName evidence="1">F-box domain-containing protein</fullName>
    </recommendedName>
</protein>
<dbReference type="AlphaFoldDB" id="A0ABC8XMZ0"/>